<dbReference type="OrthoDB" id="192832at2759"/>
<dbReference type="InterPro" id="IPR013320">
    <property type="entry name" value="ConA-like_dom_sf"/>
</dbReference>
<proteinExistence type="predicted"/>
<dbReference type="Gene3D" id="2.60.120.200">
    <property type="match status" value="1"/>
</dbReference>
<feature type="domain" description="GH16" evidence="2">
    <location>
        <begin position="14"/>
        <end position="285"/>
    </location>
</feature>
<dbReference type="SUPFAM" id="SSF49899">
    <property type="entry name" value="Concanavalin A-like lectins/glucanases"/>
    <property type="match status" value="1"/>
</dbReference>
<dbReference type="PROSITE" id="PS51762">
    <property type="entry name" value="GH16_2"/>
    <property type="match status" value="1"/>
</dbReference>
<dbReference type="EMBL" id="JABCKV010000160">
    <property type="protein sequence ID" value="KAG5642757.1"/>
    <property type="molecule type" value="Genomic_DNA"/>
</dbReference>
<protein>
    <recommendedName>
        <fullName evidence="2">GH16 domain-containing protein</fullName>
    </recommendedName>
</protein>
<keyword evidence="4" id="KW-1185">Reference proteome</keyword>
<dbReference type="InterPro" id="IPR050546">
    <property type="entry name" value="Glycosyl_Hydrlase_16"/>
</dbReference>
<keyword evidence="1" id="KW-0732">Signal</keyword>
<gene>
    <name evidence="3" type="ORF">DXG03_002244</name>
</gene>
<dbReference type="GO" id="GO:0009251">
    <property type="term" value="P:glucan catabolic process"/>
    <property type="evidence" value="ECO:0007669"/>
    <property type="project" value="TreeGrafter"/>
</dbReference>
<evidence type="ECO:0000313" key="3">
    <source>
        <dbReference type="EMBL" id="KAG5642757.1"/>
    </source>
</evidence>
<dbReference type="InterPro" id="IPR000757">
    <property type="entry name" value="Beta-glucanase-like"/>
</dbReference>
<reference evidence="3" key="2">
    <citation type="submission" date="2021-10" db="EMBL/GenBank/DDBJ databases">
        <title>Phylogenomics reveals ancestral predisposition of the termite-cultivated fungus Termitomyces towards a domesticated lifestyle.</title>
        <authorList>
            <person name="Auxier B."/>
            <person name="Grum-Grzhimaylo A."/>
            <person name="Cardenas M.E."/>
            <person name="Lodge J.D."/>
            <person name="Laessoe T."/>
            <person name="Pedersen O."/>
            <person name="Smith M.E."/>
            <person name="Kuyper T.W."/>
            <person name="Franco-Molano E.A."/>
            <person name="Baroni T.J."/>
            <person name="Aanen D.K."/>
        </authorList>
    </citation>
    <scope>NUCLEOTIDE SEQUENCE</scope>
    <source>
        <strain evidence="3">AP01</strain>
        <tissue evidence="3">Mycelium</tissue>
    </source>
</reference>
<dbReference type="GO" id="GO:0004553">
    <property type="term" value="F:hydrolase activity, hydrolyzing O-glycosyl compounds"/>
    <property type="evidence" value="ECO:0007669"/>
    <property type="project" value="InterPro"/>
</dbReference>
<dbReference type="CDD" id="cd02181">
    <property type="entry name" value="GH16_fungal_Lam16A_glucanase"/>
    <property type="match status" value="1"/>
</dbReference>
<name>A0A9P7G8R1_9AGAR</name>
<feature type="signal peptide" evidence="1">
    <location>
        <begin position="1"/>
        <end position="18"/>
    </location>
</feature>
<evidence type="ECO:0000313" key="4">
    <source>
        <dbReference type="Proteomes" id="UP000775547"/>
    </source>
</evidence>
<dbReference type="Proteomes" id="UP000775547">
    <property type="component" value="Unassembled WGS sequence"/>
</dbReference>
<evidence type="ECO:0000256" key="1">
    <source>
        <dbReference type="SAM" id="SignalP"/>
    </source>
</evidence>
<dbReference type="PANTHER" id="PTHR10963">
    <property type="entry name" value="GLYCOSYL HYDROLASE-RELATED"/>
    <property type="match status" value="1"/>
</dbReference>
<dbReference type="Pfam" id="PF26113">
    <property type="entry name" value="GH16_XgeA"/>
    <property type="match status" value="1"/>
</dbReference>
<comment type="caution">
    <text evidence="3">The sequence shown here is derived from an EMBL/GenBank/DDBJ whole genome shotgun (WGS) entry which is preliminary data.</text>
</comment>
<feature type="chain" id="PRO_5040213290" description="GH16 domain-containing protein" evidence="1">
    <location>
        <begin position="19"/>
        <end position="316"/>
    </location>
</feature>
<dbReference type="AlphaFoldDB" id="A0A9P7G8R1"/>
<dbReference type="PANTHER" id="PTHR10963:SF24">
    <property type="entry name" value="GLYCOSIDASE C21B10.07-RELATED"/>
    <property type="match status" value="1"/>
</dbReference>
<sequence length="316" mass="34362">MKTASAISLLSLAGSAFAATYPLTSNIVGPGFYDAFDFQAIEDPTEGRVNYVNRATAQAQNLTYASRDTFILRTDSKTVLRPDGPGRNSVRIRTKKVYKTHVAVFDVRHIPQGCGTWPAIWETNEAVWPNGGETDILEGVNDQGPNSVSLHTGPGCVMPATRLQTGTSLQLNCDANANDNSGCGVKLNTDLSYGPQFNAAGGGWYATERTPNFIKVWFWSRNDPTVPADVKKGGAATVNTDKWGTPSAFFPNTSCNFKKHFNEHNIIINLTLCGDWAGNEYVYPSTCPLTCVDHVNSNPAAFKDAYFDIAAVRIYS</sequence>
<evidence type="ECO:0000259" key="2">
    <source>
        <dbReference type="PROSITE" id="PS51762"/>
    </source>
</evidence>
<accession>A0A9P7G8R1</accession>
<organism evidence="3 4">
    <name type="scientific">Asterophora parasitica</name>
    <dbReference type="NCBI Taxonomy" id="117018"/>
    <lineage>
        <taxon>Eukaryota</taxon>
        <taxon>Fungi</taxon>
        <taxon>Dikarya</taxon>
        <taxon>Basidiomycota</taxon>
        <taxon>Agaricomycotina</taxon>
        <taxon>Agaricomycetes</taxon>
        <taxon>Agaricomycetidae</taxon>
        <taxon>Agaricales</taxon>
        <taxon>Tricholomatineae</taxon>
        <taxon>Lyophyllaceae</taxon>
        <taxon>Asterophora</taxon>
    </lineage>
</organism>
<reference evidence="3" key="1">
    <citation type="submission" date="2020-07" db="EMBL/GenBank/DDBJ databases">
        <authorList>
            <person name="Nieuwenhuis M."/>
            <person name="Van De Peppel L.J.J."/>
        </authorList>
    </citation>
    <scope>NUCLEOTIDE SEQUENCE</scope>
    <source>
        <strain evidence="3">AP01</strain>
        <tissue evidence="3">Mycelium</tissue>
    </source>
</reference>